<dbReference type="PANTHER" id="PTHR33840">
    <property type="match status" value="1"/>
</dbReference>
<dbReference type="Proteomes" id="UP000698240">
    <property type="component" value="Unassembled WGS sequence"/>
</dbReference>
<evidence type="ECO:0000256" key="1">
    <source>
        <dbReference type="SAM" id="MobiDB-lite"/>
    </source>
</evidence>
<proteinExistence type="predicted"/>
<feature type="compositionally biased region" description="Basic and acidic residues" evidence="1">
    <location>
        <begin position="494"/>
        <end position="516"/>
    </location>
</feature>
<organism evidence="4 5">
    <name type="scientific">Yersinia massiliensis</name>
    <dbReference type="NCBI Taxonomy" id="419257"/>
    <lineage>
        <taxon>Bacteria</taxon>
        <taxon>Pseudomonadati</taxon>
        <taxon>Pseudomonadota</taxon>
        <taxon>Gammaproteobacteria</taxon>
        <taxon>Enterobacterales</taxon>
        <taxon>Yersiniaceae</taxon>
        <taxon>Yersinia</taxon>
    </lineage>
</organism>
<feature type="domain" description="T6SS Phospholipase effector Tle1-like C-terminal" evidence="3">
    <location>
        <begin position="420"/>
        <end position="674"/>
    </location>
</feature>
<name>A0AA90XUP3_9GAMM</name>
<evidence type="ECO:0000313" key="4">
    <source>
        <dbReference type="EMBL" id="NIL28307.1"/>
    </source>
</evidence>
<evidence type="ECO:0000313" key="5">
    <source>
        <dbReference type="Proteomes" id="UP000698240"/>
    </source>
</evidence>
<dbReference type="InterPro" id="IPR018712">
    <property type="entry name" value="Tle1-like_cat"/>
</dbReference>
<evidence type="ECO:0000259" key="3">
    <source>
        <dbReference type="Pfam" id="PF22137"/>
    </source>
</evidence>
<reference evidence="4" key="1">
    <citation type="submission" date="2020-03" db="EMBL/GenBank/DDBJ databases">
        <authorList>
            <person name="Kislichkina A."/>
            <person name="Dentovskaya S."/>
            <person name="Shaikhutdinov R."/>
            <person name="Ivanov S."/>
            <person name="Sizova A."/>
            <person name="Solomentsev V."/>
            <person name="Bogun A."/>
        </authorList>
    </citation>
    <scope>NUCLEOTIDE SEQUENCE</scope>
    <source>
        <strain evidence="4">SCPM-O-B-8025</strain>
    </source>
</reference>
<dbReference type="EMBL" id="JAASAN010000009">
    <property type="protein sequence ID" value="NIL28307.1"/>
    <property type="molecule type" value="Genomic_DNA"/>
</dbReference>
<dbReference type="AlphaFoldDB" id="A0AA90XUP3"/>
<accession>A0AA90XUP3</accession>
<feature type="domain" description="T6SS Phospholipase effector Tle1-like catalytic" evidence="2">
    <location>
        <begin position="257"/>
        <end position="368"/>
    </location>
</feature>
<sequence>MSKMTATSVWAPPAFPLTGRLPDSIDQVQANVDLQYREEKEYHLQLNAEMDRNNPKPCCKSLHISLFFDGTNNNEKHSTAANPPNPSNIARLYHAALEDIDSGYYRYYMPGVGTAFPEIGELDFSDDGLRFATGGEARINWALLRIVDALSHTLIGTRIEDGVAKTLINDYQRLASRLGADPNYVKRRRQDIFITLLTPLLAAAKIHKPKILKIKLFVYGFSRGAAEARTFVNWLTHILDAELLKKKTARPELLGLPIAVEFLGLCDTVASVGLAHVAPMANGHMGWADATMALPDEAKYPGFIQRCYHFVSAHEQRLCFPLDSVRRTQGNYPARTYEVIYPGVHSDVGGGYAPGEQGKALQDSELLSQIVLHDIYAVAFAAGAPLAVPEMMLPSYLVNRKPSRILDPKTDKEFNLDNTLIQRFNAWRTTLAPFLNGREDKVYTPVIIGDSLEKAIESQMAWMTAWRIGRFANGSYQWQPFYIEARENSRDVDPKIRIDSEEERNKKQKATEDARKAKNGNPNTPGVPIFEPALDQQQLMEGANEFRQDYESISPLTVGMSRENTGGVIQVFIDDVAGPIIYILNTDDQTAEYTQMKDAGNKLKTKLFKNVVGGITDDPQQALVCDLYDNQIHDSRAWFMQSTMGMREMWAGYFRYRMIYSGDYANKETSIFLIPKKYGEVTIGTALYKTVQVGKALDKVTDAVKSLPDKAKKGVDNAVNNATEAAAKAVKEAAKETIRGVFDGLGKKISPTIPGLTSYNMPVSPDCQVVNVQGQVLYPQPIVTEVCAPTHNLAELHQQYEQLELARNNQKMEGLLAALNSPSSAGEIA</sequence>
<gene>
    <name evidence="4" type="ORF">HB980_17380</name>
</gene>
<dbReference type="PANTHER" id="PTHR33840:SF1">
    <property type="entry name" value="TLE1 PHOSPHOLIPASE DOMAIN-CONTAINING PROTEIN"/>
    <property type="match status" value="1"/>
</dbReference>
<feature type="region of interest" description="Disordered" evidence="1">
    <location>
        <begin position="494"/>
        <end position="529"/>
    </location>
</feature>
<protein>
    <submittedName>
        <fullName evidence="4">DUF2235 domain-containing protein</fullName>
    </submittedName>
</protein>
<dbReference type="RefSeq" id="WP_050287312.1">
    <property type="nucleotide sequence ID" value="NZ_CP110790.1"/>
</dbReference>
<dbReference type="Pfam" id="PF09994">
    <property type="entry name" value="T6SS_Tle1-like_cat"/>
    <property type="match status" value="2"/>
</dbReference>
<feature type="domain" description="T6SS Phospholipase effector Tle1-like catalytic" evidence="2">
    <location>
        <begin position="65"/>
        <end position="237"/>
    </location>
</feature>
<evidence type="ECO:0000259" key="2">
    <source>
        <dbReference type="Pfam" id="PF09994"/>
    </source>
</evidence>
<comment type="caution">
    <text evidence="4">The sequence shown here is derived from an EMBL/GenBank/DDBJ whole genome shotgun (WGS) entry which is preliminary data.</text>
</comment>
<dbReference type="InterPro" id="IPR054388">
    <property type="entry name" value="Tle1-like_C"/>
</dbReference>
<dbReference type="Pfam" id="PF22137">
    <property type="entry name" value="T6SS_Tle1-like_C"/>
    <property type="match status" value="1"/>
</dbReference>